<evidence type="ECO:0000256" key="7">
    <source>
        <dbReference type="ARBA" id="ARBA00023136"/>
    </source>
</evidence>
<dbReference type="GO" id="GO:0006488">
    <property type="term" value="P:dolichol-linked oligosaccharide biosynthetic process"/>
    <property type="evidence" value="ECO:0007669"/>
    <property type="project" value="InterPro"/>
</dbReference>
<feature type="region of interest" description="Disordered" evidence="11">
    <location>
        <begin position="83"/>
        <end position="111"/>
    </location>
</feature>
<comment type="caution">
    <text evidence="10">Lacks conserved residue(s) required for the propagation of feature annotation.</text>
</comment>
<dbReference type="HOGENOM" id="CLU_023360_3_0_1"/>
<feature type="transmembrane region" description="Helical" evidence="10">
    <location>
        <begin position="121"/>
        <end position="138"/>
    </location>
</feature>
<keyword evidence="13" id="KW-1185">Reference proteome</keyword>
<evidence type="ECO:0000313" key="13">
    <source>
        <dbReference type="Proteomes" id="UP000001294"/>
    </source>
</evidence>
<comment type="subcellular location">
    <subcellularLocation>
        <location evidence="1 10">Endoplasmic reticulum membrane</location>
        <topology evidence="1 10">Multi-pass membrane protein</topology>
    </subcellularLocation>
</comment>
<dbReference type="Pfam" id="PF04506">
    <property type="entry name" value="Rft-1"/>
    <property type="match status" value="1"/>
</dbReference>
<comment type="similarity">
    <text evidence="3 10">Belongs to the RFT1 family.</text>
</comment>
<feature type="compositionally biased region" description="Basic and acidic residues" evidence="11">
    <location>
        <begin position="87"/>
        <end position="108"/>
    </location>
</feature>
<evidence type="ECO:0000256" key="10">
    <source>
        <dbReference type="RuleBase" id="RU365067"/>
    </source>
</evidence>
<evidence type="ECO:0000256" key="9">
    <source>
        <dbReference type="ARBA" id="ARBA00045912"/>
    </source>
</evidence>
<evidence type="ECO:0000256" key="8">
    <source>
        <dbReference type="ARBA" id="ARBA00044793"/>
    </source>
</evidence>
<feature type="transmembrane region" description="Helical" evidence="10">
    <location>
        <begin position="212"/>
        <end position="236"/>
    </location>
</feature>
<evidence type="ECO:0000256" key="5">
    <source>
        <dbReference type="ARBA" id="ARBA00022824"/>
    </source>
</evidence>
<organism evidence="12 13">
    <name type="scientific">Talaromyces marneffei (strain ATCC 18224 / CBS 334.59 / QM 7333)</name>
    <name type="common">Penicillium marneffei</name>
    <dbReference type="NCBI Taxonomy" id="441960"/>
    <lineage>
        <taxon>Eukaryota</taxon>
        <taxon>Fungi</taxon>
        <taxon>Dikarya</taxon>
        <taxon>Ascomycota</taxon>
        <taxon>Pezizomycotina</taxon>
        <taxon>Eurotiomycetes</taxon>
        <taxon>Eurotiomycetidae</taxon>
        <taxon>Eurotiales</taxon>
        <taxon>Trichocomaceae</taxon>
        <taxon>Talaromyces</taxon>
        <taxon>Talaromyces sect. Talaromyces</taxon>
    </lineage>
</organism>
<dbReference type="OrthoDB" id="9979195at2759"/>
<feature type="transmembrane region" description="Helical" evidence="10">
    <location>
        <begin position="15"/>
        <end position="37"/>
    </location>
</feature>
<comment type="function">
    <text evidence="9 10">Intramembrane glycolipid transporter that operates in the biosynthetic pathway of dolichol-linked oligosaccharides, the glycan precursors employed in protein asparagine (N)-glycosylation. The sequential addition of sugars to dolichol pyrophosphate produces dolichol-linked oligosaccharides containing fourteen sugars, including two GlcNAcs, nine mannoses and three glucoses. Once assembled, the oligosaccharide is transferred from the lipid to nascent proteins by oligosaccharyltransferases. The assembly of dolichol-linked oligosaccharides begins on the cytosolic side of the endoplasmic reticulum membrane and finishes in its lumen. RFT1 could mediate the translocation of the cytosolically oriented intermediate DolPP-GlcNAc2Man5, produced by ALG11, into the ER lumen where dolichol-linked oligosaccharides assembly continues. However, the intramembrane lipid transporter activity could not be confirmed in vitro.</text>
</comment>
<comment type="pathway">
    <text evidence="2">Protein modification; protein glycosylation.</text>
</comment>
<evidence type="ECO:0000256" key="3">
    <source>
        <dbReference type="ARBA" id="ARBA00010288"/>
    </source>
</evidence>
<dbReference type="PANTHER" id="PTHR13117:SF5">
    <property type="entry name" value="PROTEIN RFT1 HOMOLOG"/>
    <property type="match status" value="1"/>
</dbReference>
<keyword evidence="7 10" id="KW-0472">Membrane</keyword>
<accession>B6Q360</accession>
<dbReference type="Proteomes" id="UP000001294">
    <property type="component" value="Unassembled WGS sequence"/>
</dbReference>
<evidence type="ECO:0000313" key="12">
    <source>
        <dbReference type="EMBL" id="EEA28024.1"/>
    </source>
</evidence>
<feature type="transmembrane region" description="Helical" evidence="10">
    <location>
        <begin position="361"/>
        <end position="381"/>
    </location>
</feature>
<keyword evidence="4 10" id="KW-0812">Transmembrane</keyword>
<gene>
    <name evidence="12" type="ORF">PMAA_028460</name>
</gene>
<evidence type="ECO:0000256" key="1">
    <source>
        <dbReference type="ARBA" id="ARBA00004477"/>
    </source>
</evidence>
<reference evidence="13" key="1">
    <citation type="journal article" date="2015" name="Genome Announc.">
        <title>Genome sequence of the AIDS-associated pathogen Penicillium marneffei (ATCC18224) and its near taxonomic relative Talaromyces stipitatus (ATCC10500).</title>
        <authorList>
            <person name="Nierman W.C."/>
            <person name="Fedorova-Abrams N.D."/>
            <person name="Andrianopoulos A."/>
        </authorList>
    </citation>
    <scope>NUCLEOTIDE SEQUENCE [LARGE SCALE GENOMIC DNA]</scope>
    <source>
        <strain evidence="13">ATCC 18224 / CBS 334.59 / QM 7333</strain>
    </source>
</reference>
<keyword evidence="5 10" id="KW-0256">Endoplasmic reticulum</keyword>
<dbReference type="GO" id="GO:0005789">
    <property type="term" value="C:endoplasmic reticulum membrane"/>
    <property type="evidence" value="ECO:0007669"/>
    <property type="project" value="UniProtKB-SubCell"/>
</dbReference>
<name>B6Q360_TALMQ</name>
<dbReference type="InterPro" id="IPR007594">
    <property type="entry name" value="RFT1"/>
</dbReference>
<feature type="transmembrane region" description="Helical" evidence="10">
    <location>
        <begin position="436"/>
        <end position="469"/>
    </location>
</feature>
<dbReference type="AlphaFoldDB" id="B6Q360"/>
<proteinExistence type="inferred from homology"/>
<dbReference type="STRING" id="441960.B6Q360"/>
<evidence type="ECO:0000256" key="4">
    <source>
        <dbReference type="ARBA" id="ARBA00022692"/>
    </source>
</evidence>
<feature type="transmembrane region" description="Helical" evidence="10">
    <location>
        <begin position="401"/>
        <end position="424"/>
    </location>
</feature>
<evidence type="ECO:0000256" key="11">
    <source>
        <dbReference type="SAM" id="MobiDB-lite"/>
    </source>
</evidence>
<dbReference type="PhylomeDB" id="B6Q360"/>
<dbReference type="VEuPathDB" id="FungiDB:PMAA_028460"/>
<dbReference type="PANTHER" id="PTHR13117">
    <property type="entry name" value="ENDOPLASMIC RETICULUM MULTISPAN TRANSMEMBRANE PROTEIN-RELATED"/>
    <property type="match status" value="1"/>
</dbReference>
<keyword evidence="10" id="KW-0813">Transport</keyword>
<dbReference type="GO" id="GO:0034203">
    <property type="term" value="P:glycolipid translocation"/>
    <property type="evidence" value="ECO:0007669"/>
    <property type="project" value="TreeGrafter"/>
</dbReference>
<evidence type="ECO:0000256" key="2">
    <source>
        <dbReference type="ARBA" id="ARBA00004922"/>
    </source>
</evidence>
<dbReference type="EMBL" id="DS995899">
    <property type="protein sequence ID" value="EEA28024.1"/>
    <property type="molecule type" value="Genomic_DNA"/>
</dbReference>
<feature type="transmembrane region" description="Helical" evidence="10">
    <location>
        <begin position="525"/>
        <end position="546"/>
    </location>
</feature>
<evidence type="ECO:0000256" key="6">
    <source>
        <dbReference type="ARBA" id="ARBA00022989"/>
    </source>
</evidence>
<sequence length="562" mass="62408">MSENSQQPPKASRSALAYGTSFLILIQVVSRLLTFASNQLVLRHLSPEILGVATHLELYYITVLYFSRECVRAAIQREPISNNSANVDKHNTDKTVAAEKADSKHAQDDGTSSQTVVNMSYIAIALGLPLSGLLAFFYQSWATKEVLSTPYFQESLRIVSLSCMVELTTEPFFAVVQQRMLYKERAIVETTAAFARSIATCAISIWAARGGWYAGVLPFAMGYIAYAVALICGYSWQMAATSTKHNYSFWLKPIRSRNAAEYIANRFSRTLLWLGANLYLQLIVKHFLTQGDSMILATFSALEDQGIYSFASNYGGLVARMVFQPIEESSRNLWSKQLNTADKDKNEHRAQIEGARSHFTAILRAYSILAVLALGIGPDVVPIGLKTVMGSRWISEKVHRLLSAYCCYIPFLAFNGITEAFVSAAVSPADMRRQAAWMTVFTFCFGVASFLLLTVANLGALGLVLANIINMSVRTMWSLSYIQGYLRQNGSELKVTDFSPNLQTLSVLALTASRKLFDYRPLGDGLYGILATVGFAAMYGLVILFLERDYIIGQYKKHVRGR</sequence>
<protein>
    <recommendedName>
        <fullName evidence="8 10">Man(5)GlcNAc(2)-PP-dolichol translocation protein RFT1</fullName>
    </recommendedName>
</protein>
<keyword evidence="6 10" id="KW-1133">Transmembrane helix</keyword>
<feature type="transmembrane region" description="Helical" evidence="10">
    <location>
        <begin position="49"/>
        <end position="67"/>
    </location>
</feature>